<name>A0A110BGM8_9CORY</name>
<reference evidence="3 5" key="3">
    <citation type="submission" date="2019-06" db="EMBL/GenBank/DDBJ databases">
        <title>Whole genome shotgun sequence of Corynebacterium variabile NBRC 15286.</title>
        <authorList>
            <person name="Hosoyama A."/>
            <person name="Uohara A."/>
            <person name="Ohji S."/>
            <person name="Ichikawa N."/>
        </authorList>
    </citation>
    <scope>NUCLEOTIDE SEQUENCE [LARGE SCALE GENOMIC DNA]</scope>
    <source>
        <strain evidence="3 5">NBRC 15286</strain>
    </source>
</reference>
<evidence type="ECO:0000313" key="4">
    <source>
        <dbReference type="Proteomes" id="UP000182498"/>
    </source>
</evidence>
<dbReference type="RefSeq" id="WP_014011299.1">
    <property type="nucleotide sequence ID" value="NZ_BJNT01000005.1"/>
</dbReference>
<accession>A0A110BGM8</accession>
<feature type="region of interest" description="Disordered" evidence="1">
    <location>
        <begin position="1"/>
        <end position="22"/>
    </location>
</feature>
<dbReference type="Pfam" id="PF20079">
    <property type="entry name" value="DUF6474"/>
    <property type="match status" value="1"/>
</dbReference>
<dbReference type="OrthoDB" id="4424402at2"/>
<keyword evidence="4" id="KW-1185">Reference proteome</keyword>
<dbReference type="EMBL" id="BJNT01000005">
    <property type="protein sequence ID" value="GEC85563.1"/>
    <property type="molecule type" value="Genomic_DNA"/>
</dbReference>
<evidence type="ECO:0000313" key="2">
    <source>
        <dbReference type="EMBL" id="CUU67504.1"/>
    </source>
</evidence>
<sequence>MGVVSSIRRRRHEKKAAYKAAKVHAKETAKATAKSDKARDRYLQKTAGKIRAIDDKAAKRQDKKDLESAKALVAQAKSKRVTAGKVLGWVGTARAVIPVAAPLVYRAVAKLGSTPSGQGLSSLLGGFGAGGTAPGHDAVQRARIADLRNRAGASTVPDSVEKEIITKLGTLETTLKSASSDAELAAVSTELDLLDARLDAA</sequence>
<dbReference type="InterPro" id="IPR045522">
    <property type="entry name" value="DUF6474"/>
</dbReference>
<dbReference type="AlphaFoldDB" id="A0A110BGM8"/>
<organism evidence="2 4">
    <name type="scientific">Corynebacterium variabile</name>
    <dbReference type="NCBI Taxonomy" id="1727"/>
    <lineage>
        <taxon>Bacteria</taxon>
        <taxon>Bacillati</taxon>
        <taxon>Actinomycetota</taxon>
        <taxon>Actinomycetes</taxon>
        <taxon>Mycobacteriales</taxon>
        <taxon>Corynebacteriaceae</taxon>
        <taxon>Corynebacterium</taxon>
    </lineage>
</organism>
<dbReference type="Proteomes" id="UP000182498">
    <property type="component" value="Unassembled WGS sequence"/>
</dbReference>
<proteinExistence type="predicted"/>
<protein>
    <submittedName>
        <fullName evidence="2">Uncharacterized protein</fullName>
    </submittedName>
</protein>
<dbReference type="Proteomes" id="UP000319986">
    <property type="component" value="Unassembled WGS sequence"/>
</dbReference>
<evidence type="ECO:0000256" key="1">
    <source>
        <dbReference type="SAM" id="MobiDB-lite"/>
    </source>
</evidence>
<evidence type="ECO:0000313" key="5">
    <source>
        <dbReference type="Proteomes" id="UP000319986"/>
    </source>
</evidence>
<reference evidence="4" key="2">
    <citation type="submission" date="2015-11" db="EMBL/GenBank/DDBJ databases">
        <authorList>
            <person name="Dugat-Bony E."/>
        </authorList>
    </citation>
    <scope>NUCLEOTIDE SEQUENCE [LARGE SCALE GENOMIC DNA]</scope>
    <source>
        <strain evidence="4">Mu292</strain>
    </source>
</reference>
<gene>
    <name evidence="3" type="ORF">CVA01_08770</name>
    <name evidence="2" type="ORF">CVAR292_02867</name>
</gene>
<dbReference type="EMBL" id="FAUH01000028">
    <property type="protein sequence ID" value="CUU67504.1"/>
    <property type="molecule type" value="Genomic_DNA"/>
</dbReference>
<evidence type="ECO:0000313" key="3">
    <source>
        <dbReference type="EMBL" id="GEC85563.1"/>
    </source>
</evidence>
<reference evidence="2" key="1">
    <citation type="submission" date="2015-11" db="EMBL/GenBank/DDBJ databases">
        <authorList>
            <person name="Zhang Y."/>
            <person name="Guo Z."/>
        </authorList>
    </citation>
    <scope>NUCLEOTIDE SEQUENCE [LARGE SCALE GENOMIC DNA]</scope>
    <source>
        <strain evidence="2">Mu292</strain>
    </source>
</reference>
<dbReference type="GeneID" id="82887021"/>